<accession>A0A922EEI0</accession>
<reference evidence="2" key="1">
    <citation type="submission" date="2021-01" db="EMBL/GenBank/DDBJ databases">
        <authorList>
            <person name="Lovell J.T."/>
            <person name="Bentley N."/>
            <person name="Bhattarai G."/>
            <person name="Jenkins J.W."/>
            <person name="Sreedasyam A."/>
            <person name="Alarcon Y."/>
            <person name="Bock C."/>
            <person name="Boston L."/>
            <person name="Carlson J."/>
            <person name="Cervantes K."/>
            <person name="Clermont K."/>
            <person name="Krom N."/>
            <person name="Kubenka K."/>
            <person name="Mamidi S."/>
            <person name="Mattison C."/>
            <person name="Monteros M."/>
            <person name="Pisani C."/>
            <person name="Plott C."/>
            <person name="Rajasekar S."/>
            <person name="Rhein H.S."/>
            <person name="Rohla C."/>
            <person name="Song M."/>
            <person name="Hilaire R.S."/>
            <person name="Shu S."/>
            <person name="Wells L."/>
            <person name="Wang X."/>
            <person name="Webber J."/>
            <person name="Heerema R.J."/>
            <person name="Klein P."/>
            <person name="Conner P."/>
            <person name="Grauke L."/>
            <person name="Grimwood J."/>
            <person name="Schmutz J."/>
            <person name="Randall J.J."/>
        </authorList>
    </citation>
    <scope>NUCLEOTIDE SEQUENCE</scope>
    <source>
        <tissue evidence="2">Leaf</tissue>
    </source>
</reference>
<name>A0A922EEI0_CARIL</name>
<comment type="caution">
    <text evidence="2">The sequence shown here is derived from an EMBL/GenBank/DDBJ whole genome shotgun (WGS) entry which is preliminary data.</text>
</comment>
<dbReference type="EMBL" id="CM031832">
    <property type="protein sequence ID" value="KAG6700337.1"/>
    <property type="molecule type" value="Genomic_DNA"/>
</dbReference>
<proteinExistence type="predicted"/>
<protein>
    <submittedName>
        <fullName evidence="2">Uncharacterized protein</fullName>
    </submittedName>
</protein>
<evidence type="ECO:0000256" key="1">
    <source>
        <dbReference type="SAM" id="MobiDB-lite"/>
    </source>
</evidence>
<sequence length="163" mass="18009">MTKNSPHNKTHTPAAAPRPSSPPTLTTRVSILYPSWRRYPLPHPHPASPSSPLPIPLVVHLGQMRGMAKYGGLREVRWSWWWLREARGGVWKPWVTAYSGVRGRTRVWVKPILGKRGRGLPCYGSSTVARGEVKGSVVLDRGGWRLTTATIAMTNCVGEPISG</sequence>
<evidence type="ECO:0000313" key="2">
    <source>
        <dbReference type="EMBL" id="KAG6700337.1"/>
    </source>
</evidence>
<dbReference type="AlphaFoldDB" id="A0A922EEI0"/>
<gene>
    <name evidence="2" type="ORF">I3842_08G108200</name>
</gene>
<feature type="compositionally biased region" description="Basic residues" evidence="1">
    <location>
        <begin position="1"/>
        <end position="10"/>
    </location>
</feature>
<feature type="compositionally biased region" description="Low complexity" evidence="1">
    <location>
        <begin position="11"/>
        <end position="25"/>
    </location>
</feature>
<dbReference type="Proteomes" id="UP000811246">
    <property type="component" value="Chromosome 8"/>
</dbReference>
<evidence type="ECO:0000313" key="3">
    <source>
        <dbReference type="Proteomes" id="UP000811246"/>
    </source>
</evidence>
<feature type="region of interest" description="Disordered" evidence="1">
    <location>
        <begin position="1"/>
        <end position="25"/>
    </location>
</feature>
<organism evidence="2 3">
    <name type="scientific">Carya illinoinensis</name>
    <name type="common">Pecan</name>
    <dbReference type="NCBI Taxonomy" id="32201"/>
    <lineage>
        <taxon>Eukaryota</taxon>
        <taxon>Viridiplantae</taxon>
        <taxon>Streptophyta</taxon>
        <taxon>Embryophyta</taxon>
        <taxon>Tracheophyta</taxon>
        <taxon>Spermatophyta</taxon>
        <taxon>Magnoliopsida</taxon>
        <taxon>eudicotyledons</taxon>
        <taxon>Gunneridae</taxon>
        <taxon>Pentapetalae</taxon>
        <taxon>rosids</taxon>
        <taxon>fabids</taxon>
        <taxon>Fagales</taxon>
        <taxon>Juglandaceae</taxon>
        <taxon>Carya</taxon>
    </lineage>
</organism>